<dbReference type="GO" id="GO:0006935">
    <property type="term" value="P:chemotaxis"/>
    <property type="evidence" value="ECO:0007669"/>
    <property type="project" value="UniProtKB-KW"/>
</dbReference>
<dbReference type="Pfam" id="PF00015">
    <property type="entry name" value="MCPsignal"/>
    <property type="match status" value="1"/>
</dbReference>
<protein>
    <submittedName>
        <fullName evidence="6">Methyl-accepting chemotaxis protein</fullName>
    </submittedName>
</protein>
<keyword evidence="1" id="KW-0145">Chemotaxis</keyword>
<evidence type="ECO:0000313" key="7">
    <source>
        <dbReference type="Proteomes" id="UP001209229"/>
    </source>
</evidence>
<dbReference type="GO" id="GO:0007165">
    <property type="term" value="P:signal transduction"/>
    <property type="evidence" value="ECO:0007669"/>
    <property type="project" value="UniProtKB-KW"/>
</dbReference>
<accession>A0AAE3SH69</accession>
<keyword evidence="7" id="KW-1185">Reference proteome</keyword>
<keyword evidence="4" id="KW-1133">Transmembrane helix</keyword>
<organism evidence="6 7">
    <name type="scientific">Plebeiibacterium sediminum</name>
    <dbReference type="NCBI Taxonomy" id="2992112"/>
    <lineage>
        <taxon>Bacteria</taxon>
        <taxon>Pseudomonadati</taxon>
        <taxon>Bacteroidota</taxon>
        <taxon>Bacteroidia</taxon>
        <taxon>Marinilabiliales</taxon>
        <taxon>Marinilabiliaceae</taxon>
        <taxon>Plebeiibacterium</taxon>
    </lineage>
</organism>
<sequence length="372" mass="40571">MEGSSSLLIVFVFAVIVGTVVLRKLFKNSIFLRIGVIWIANVFITVVNSRIRYNNPEAYPFWAALLAGLSITSILLYSVSVWVRKPLSQLVDNITDLSKGDLNIVNKKEFKRKYIGELNTLNKSIIDLSNIFKNSLTRINDSAKEVNTLGFESNNMSQSLSKGTGEQASALEEISASMEEMNANINSSNENASKTYLVTSDTNEKLQLSAESARELKNAIALIAEKIKIIDTIAVQTNLLALNAAIEAKQAGEAGAGFSVVAGEVKKLAETSKRAADEIKEITVNGLNLSEQVSQQLEETIPSMENTMNLMEEISVASKELKSGSDQVTAAINSINAITQNNAKMSEEMSANSNNLSSQSDQLVKNIDFFKI</sequence>
<dbReference type="SUPFAM" id="SSF58104">
    <property type="entry name" value="Methyl-accepting chemotaxis protein (MCP) signaling domain"/>
    <property type="match status" value="1"/>
</dbReference>
<dbReference type="AlphaFoldDB" id="A0AAE3SH69"/>
<evidence type="ECO:0000259" key="5">
    <source>
        <dbReference type="PROSITE" id="PS50111"/>
    </source>
</evidence>
<dbReference type="PANTHER" id="PTHR43531:SF11">
    <property type="entry name" value="METHYL-ACCEPTING CHEMOTAXIS PROTEIN 3"/>
    <property type="match status" value="1"/>
</dbReference>
<dbReference type="SMART" id="SM00283">
    <property type="entry name" value="MA"/>
    <property type="match status" value="1"/>
</dbReference>
<feature type="transmembrane region" description="Helical" evidence="4">
    <location>
        <begin position="6"/>
        <end position="23"/>
    </location>
</feature>
<comment type="similarity">
    <text evidence="2">Belongs to the methyl-accepting chemotaxis (MCP) protein family.</text>
</comment>
<dbReference type="PROSITE" id="PS50111">
    <property type="entry name" value="CHEMOTAXIS_TRANSDUC_2"/>
    <property type="match status" value="1"/>
</dbReference>
<dbReference type="InterPro" id="IPR051310">
    <property type="entry name" value="MCP_chemotaxis"/>
</dbReference>
<name>A0AAE3SH69_9BACT</name>
<comment type="caution">
    <text evidence="6">The sequence shown here is derived from an EMBL/GenBank/DDBJ whole genome shotgun (WGS) entry which is preliminary data.</text>
</comment>
<keyword evidence="3" id="KW-0807">Transducer</keyword>
<keyword evidence="4" id="KW-0812">Transmembrane</keyword>
<feature type="domain" description="Methyl-accepting transducer" evidence="5">
    <location>
        <begin position="142"/>
        <end position="357"/>
    </location>
</feature>
<dbReference type="Proteomes" id="UP001209229">
    <property type="component" value="Unassembled WGS sequence"/>
</dbReference>
<gene>
    <name evidence="6" type="ORF">OM075_21440</name>
</gene>
<dbReference type="GO" id="GO:0005886">
    <property type="term" value="C:plasma membrane"/>
    <property type="evidence" value="ECO:0007669"/>
    <property type="project" value="TreeGrafter"/>
</dbReference>
<reference evidence="6" key="1">
    <citation type="submission" date="2022-10" db="EMBL/GenBank/DDBJ databases">
        <authorList>
            <person name="Yu W.X."/>
        </authorList>
    </citation>
    <scope>NUCLEOTIDE SEQUENCE</scope>
    <source>
        <strain evidence="6">AAT</strain>
    </source>
</reference>
<evidence type="ECO:0000256" key="2">
    <source>
        <dbReference type="ARBA" id="ARBA00029447"/>
    </source>
</evidence>
<proteinExistence type="inferred from homology"/>
<dbReference type="RefSeq" id="WP_301192602.1">
    <property type="nucleotide sequence ID" value="NZ_JAPDPJ010000079.1"/>
</dbReference>
<dbReference type="PANTHER" id="PTHR43531">
    <property type="entry name" value="PROTEIN ICFG"/>
    <property type="match status" value="1"/>
</dbReference>
<dbReference type="Gene3D" id="1.10.287.950">
    <property type="entry name" value="Methyl-accepting chemotaxis protein"/>
    <property type="match status" value="1"/>
</dbReference>
<keyword evidence="4" id="KW-0472">Membrane</keyword>
<evidence type="ECO:0000256" key="4">
    <source>
        <dbReference type="SAM" id="Phobius"/>
    </source>
</evidence>
<dbReference type="InterPro" id="IPR004089">
    <property type="entry name" value="MCPsignal_dom"/>
</dbReference>
<dbReference type="EMBL" id="JAPDPJ010000079">
    <property type="protein sequence ID" value="MCW3789046.1"/>
    <property type="molecule type" value="Genomic_DNA"/>
</dbReference>
<evidence type="ECO:0000313" key="6">
    <source>
        <dbReference type="EMBL" id="MCW3789046.1"/>
    </source>
</evidence>
<feature type="transmembrane region" description="Helical" evidence="4">
    <location>
        <begin position="59"/>
        <end position="83"/>
    </location>
</feature>
<evidence type="ECO:0000256" key="1">
    <source>
        <dbReference type="ARBA" id="ARBA00022500"/>
    </source>
</evidence>
<evidence type="ECO:0000256" key="3">
    <source>
        <dbReference type="PROSITE-ProRule" id="PRU00284"/>
    </source>
</evidence>
<dbReference type="GO" id="GO:0004888">
    <property type="term" value="F:transmembrane signaling receptor activity"/>
    <property type="evidence" value="ECO:0007669"/>
    <property type="project" value="TreeGrafter"/>
</dbReference>
<feature type="transmembrane region" description="Helical" evidence="4">
    <location>
        <begin position="30"/>
        <end position="47"/>
    </location>
</feature>